<gene>
    <name evidence="1" type="ORF">METZ01_LOCUS23675</name>
</gene>
<sequence length="81" mass="8682">MLTNDIKTAALPASFARPERVCCSVEIQFTTASIPVLTNSTINIRKTALISKIWTIGETGNIKAAGIRMTATANSMRKAIS</sequence>
<protein>
    <submittedName>
        <fullName evidence="1">Uncharacterized protein</fullName>
    </submittedName>
</protein>
<dbReference type="AlphaFoldDB" id="A0A381PUT1"/>
<evidence type="ECO:0000313" key="1">
    <source>
        <dbReference type="EMBL" id="SUZ70821.1"/>
    </source>
</evidence>
<organism evidence="1">
    <name type="scientific">marine metagenome</name>
    <dbReference type="NCBI Taxonomy" id="408172"/>
    <lineage>
        <taxon>unclassified sequences</taxon>
        <taxon>metagenomes</taxon>
        <taxon>ecological metagenomes</taxon>
    </lineage>
</organism>
<proteinExistence type="predicted"/>
<name>A0A381PUT1_9ZZZZ</name>
<reference evidence="1" key="1">
    <citation type="submission" date="2018-05" db="EMBL/GenBank/DDBJ databases">
        <authorList>
            <person name="Lanie J.A."/>
            <person name="Ng W.-L."/>
            <person name="Kazmierczak K.M."/>
            <person name="Andrzejewski T.M."/>
            <person name="Davidsen T.M."/>
            <person name="Wayne K.J."/>
            <person name="Tettelin H."/>
            <person name="Glass J.I."/>
            <person name="Rusch D."/>
            <person name="Podicherti R."/>
            <person name="Tsui H.-C.T."/>
            <person name="Winkler M.E."/>
        </authorList>
    </citation>
    <scope>NUCLEOTIDE SEQUENCE</scope>
</reference>
<accession>A0A381PUT1</accession>
<dbReference type="EMBL" id="UINC01001103">
    <property type="protein sequence ID" value="SUZ70821.1"/>
    <property type="molecule type" value="Genomic_DNA"/>
</dbReference>